<feature type="region of interest" description="Disordered" evidence="1">
    <location>
        <begin position="181"/>
        <end position="225"/>
    </location>
</feature>
<dbReference type="RefSeq" id="WP_171217761.1">
    <property type="nucleotide sequence ID" value="NZ_JABEPP010000002.1"/>
</dbReference>
<accession>A0A849I3R0</accession>
<reference evidence="2 3" key="1">
    <citation type="submission" date="2020-04" db="EMBL/GenBank/DDBJ databases">
        <title>Enterovirga sp. isolate from soil.</title>
        <authorList>
            <person name="Chea S."/>
            <person name="Kim D.-U."/>
        </authorList>
    </citation>
    <scope>NUCLEOTIDE SEQUENCE [LARGE SCALE GENOMIC DNA]</scope>
    <source>
        <strain evidence="2 3">DB1703</strain>
    </source>
</reference>
<keyword evidence="3" id="KW-1185">Reference proteome</keyword>
<evidence type="ECO:0000313" key="2">
    <source>
        <dbReference type="EMBL" id="NNM72274.1"/>
    </source>
</evidence>
<organism evidence="2 3">
    <name type="scientific">Enterovirga aerilata</name>
    <dbReference type="NCBI Taxonomy" id="2730920"/>
    <lineage>
        <taxon>Bacteria</taxon>
        <taxon>Pseudomonadati</taxon>
        <taxon>Pseudomonadota</taxon>
        <taxon>Alphaproteobacteria</taxon>
        <taxon>Hyphomicrobiales</taxon>
        <taxon>Methylobacteriaceae</taxon>
        <taxon>Enterovirga</taxon>
    </lineage>
</organism>
<feature type="compositionally biased region" description="Low complexity" evidence="1">
    <location>
        <begin position="210"/>
        <end position="225"/>
    </location>
</feature>
<dbReference type="AlphaFoldDB" id="A0A849I3R0"/>
<proteinExistence type="predicted"/>
<sequence length="225" mass="24156">MPFAPKAPIDLALKERIRIAYYVEERSIAEVEAIAGVGRATLYRWFHAWGWPLRKPMRSRAAGQNGAPVFRPAGQEAGAGPIAAAPGEPPAGAGWQPATGRVSLKVRLRRLVEHRIAVLEHETMSGAAIDPEANARAIELNARTLATIEKLDGEADLCPNCRDEPPARSLNELRDELRRHLERIAGEEDEDDEAEGLPPLGWDDEEEGADAGPAAHSSGGAAAGS</sequence>
<feature type="compositionally biased region" description="Low complexity" evidence="1">
    <location>
        <begin position="72"/>
        <end position="96"/>
    </location>
</feature>
<evidence type="ECO:0000313" key="3">
    <source>
        <dbReference type="Proteomes" id="UP000564885"/>
    </source>
</evidence>
<dbReference type="Proteomes" id="UP000564885">
    <property type="component" value="Unassembled WGS sequence"/>
</dbReference>
<evidence type="ECO:0008006" key="4">
    <source>
        <dbReference type="Google" id="ProtNLM"/>
    </source>
</evidence>
<protein>
    <recommendedName>
        <fullName evidence="4">Helix-turn-helix domain-containing protein</fullName>
    </recommendedName>
</protein>
<evidence type="ECO:0000256" key="1">
    <source>
        <dbReference type="SAM" id="MobiDB-lite"/>
    </source>
</evidence>
<dbReference type="EMBL" id="JABEPP010000002">
    <property type="protein sequence ID" value="NNM72274.1"/>
    <property type="molecule type" value="Genomic_DNA"/>
</dbReference>
<gene>
    <name evidence="2" type="ORF">HJG44_07680</name>
</gene>
<feature type="region of interest" description="Disordered" evidence="1">
    <location>
        <begin position="62"/>
        <end position="96"/>
    </location>
</feature>
<name>A0A849I3R0_9HYPH</name>
<comment type="caution">
    <text evidence="2">The sequence shown here is derived from an EMBL/GenBank/DDBJ whole genome shotgun (WGS) entry which is preliminary data.</text>
</comment>